<organism evidence="2 3">
    <name type="scientific">Microtetraspora fusca</name>
    <dbReference type="NCBI Taxonomy" id="1997"/>
    <lineage>
        <taxon>Bacteria</taxon>
        <taxon>Bacillati</taxon>
        <taxon>Actinomycetota</taxon>
        <taxon>Actinomycetes</taxon>
        <taxon>Streptosporangiales</taxon>
        <taxon>Streptosporangiaceae</taxon>
        <taxon>Microtetraspora</taxon>
    </lineage>
</organism>
<evidence type="ECO:0000313" key="3">
    <source>
        <dbReference type="Proteomes" id="UP001602119"/>
    </source>
</evidence>
<dbReference type="RefSeq" id="WP_387347384.1">
    <property type="nucleotide sequence ID" value="NZ_JBIAXI010000036.1"/>
</dbReference>
<reference evidence="2 3" key="1">
    <citation type="submission" date="2024-10" db="EMBL/GenBank/DDBJ databases">
        <title>The Natural Products Discovery Center: Release of the First 8490 Sequenced Strains for Exploring Actinobacteria Biosynthetic Diversity.</title>
        <authorList>
            <person name="Kalkreuter E."/>
            <person name="Kautsar S.A."/>
            <person name="Yang D."/>
            <person name="Bader C.D."/>
            <person name="Teijaro C.N."/>
            <person name="Fluegel L."/>
            <person name="Davis C.M."/>
            <person name="Simpson J.R."/>
            <person name="Lauterbach L."/>
            <person name="Steele A.D."/>
            <person name="Gui C."/>
            <person name="Meng S."/>
            <person name="Li G."/>
            <person name="Viehrig K."/>
            <person name="Ye F."/>
            <person name="Su P."/>
            <person name="Kiefer A.F."/>
            <person name="Nichols A."/>
            <person name="Cepeda A.J."/>
            <person name="Yan W."/>
            <person name="Fan B."/>
            <person name="Jiang Y."/>
            <person name="Adhikari A."/>
            <person name="Zheng C.-J."/>
            <person name="Schuster L."/>
            <person name="Cowan T.M."/>
            <person name="Smanski M.J."/>
            <person name="Chevrette M.G."/>
            <person name="De Carvalho L.P.S."/>
            <person name="Shen B."/>
        </authorList>
    </citation>
    <scope>NUCLEOTIDE SEQUENCE [LARGE SCALE GENOMIC DNA]</scope>
    <source>
        <strain evidence="2 3">NPDC001281</strain>
    </source>
</reference>
<evidence type="ECO:0000256" key="1">
    <source>
        <dbReference type="SAM" id="MobiDB-lite"/>
    </source>
</evidence>
<evidence type="ECO:0008006" key="4">
    <source>
        <dbReference type="Google" id="ProtNLM"/>
    </source>
</evidence>
<comment type="caution">
    <text evidence="2">The sequence shown here is derived from an EMBL/GenBank/DDBJ whole genome shotgun (WGS) entry which is preliminary data.</text>
</comment>
<dbReference type="Proteomes" id="UP001602119">
    <property type="component" value="Unassembled WGS sequence"/>
</dbReference>
<feature type="region of interest" description="Disordered" evidence="1">
    <location>
        <begin position="158"/>
        <end position="191"/>
    </location>
</feature>
<proteinExistence type="predicted"/>
<keyword evidence="3" id="KW-1185">Reference proteome</keyword>
<evidence type="ECO:0000313" key="2">
    <source>
        <dbReference type="EMBL" id="MFF4778785.1"/>
    </source>
</evidence>
<dbReference type="EMBL" id="JBIAXI010000036">
    <property type="protein sequence ID" value="MFF4778785.1"/>
    <property type="molecule type" value="Genomic_DNA"/>
</dbReference>
<name>A0ABW6VI85_MICFU</name>
<gene>
    <name evidence="2" type="ORF">ACFY05_38765</name>
</gene>
<accession>A0ABW6VI85</accession>
<sequence>MTWYWFPDNTVLCNFAVVRKLPLLRQILRERGRWTEAIAFEADRSARYHPDLRTVAVEGWLGEPIEIDIEEAHVVERVRRAVFGGTQQEPLKHLGEAQTCHVIRHWPEFAGSYWITDDYDAQEYAKNVGITTRDTADLISEGVNEGYCSRNDGYRDSSAVLRSSGRGVKRARPRSGAGKADPPPGGSASRWAQTGRFCCSMY</sequence>
<protein>
    <recommendedName>
        <fullName evidence="4">PIN domain-containing protein</fullName>
    </recommendedName>
</protein>